<dbReference type="PROSITE" id="PS50011">
    <property type="entry name" value="PROTEIN_KINASE_DOM"/>
    <property type="match status" value="1"/>
</dbReference>
<evidence type="ECO:0000259" key="1">
    <source>
        <dbReference type="PROSITE" id="PS50011"/>
    </source>
</evidence>
<proteinExistence type="predicted"/>
<evidence type="ECO:0000313" key="3">
    <source>
        <dbReference type="Proteomes" id="UP001447188"/>
    </source>
</evidence>
<dbReference type="Pfam" id="PF00069">
    <property type="entry name" value="Pkinase"/>
    <property type="match status" value="1"/>
</dbReference>
<dbReference type="SUPFAM" id="SSF56112">
    <property type="entry name" value="Protein kinase-like (PK-like)"/>
    <property type="match status" value="1"/>
</dbReference>
<gene>
    <name evidence="2" type="ORF">Q9L58_004634</name>
</gene>
<reference evidence="2 3" key="1">
    <citation type="submission" date="2024-02" db="EMBL/GenBank/DDBJ databases">
        <title>Discinaceae phylogenomics.</title>
        <authorList>
            <person name="Dirks A.C."/>
            <person name="James T.Y."/>
        </authorList>
    </citation>
    <scope>NUCLEOTIDE SEQUENCE [LARGE SCALE GENOMIC DNA]</scope>
    <source>
        <strain evidence="2 3">ACD0624</strain>
    </source>
</reference>
<dbReference type="PROSITE" id="PS00108">
    <property type="entry name" value="PROTEIN_KINASE_ST"/>
    <property type="match status" value="1"/>
</dbReference>
<dbReference type="EMBL" id="JBBBZM010000051">
    <property type="protein sequence ID" value="KAL0636384.1"/>
    <property type="molecule type" value="Genomic_DNA"/>
</dbReference>
<dbReference type="InterPro" id="IPR008271">
    <property type="entry name" value="Ser/Thr_kinase_AS"/>
</dbReference>
<sequence length="334" mass="37196">MASSSSPFDAYRIPTKFLVDSGTVVHTEQDLDVIPTNKQRAGWVEMGWKEHNPLGSGAFGSVRLEKNELTGKLRAVKLITKDVLLECGIDYKHELGIFIAVKDCEKFVSLIGWFEDQYHIYIAMEYVEHGDLEMYLAGNAAKARAEVGEITRQILKGVTVLHNKQICHRDLKPMNILIASLVPIRIKIADFGLSTQDLSSHIPTGCGTRRYQAPEQLLFLQTESMQQPRSGYYPKAVDVWAIGIIVYIITTSKHPFFLPKAGEQTSKMNGSWGITTVNLTTLRNYVNGVPLATGDLRANGLSDEGIAFVKRLLHVDPKDRATASDALHDAWVIE</sequence>
<dbReference type="InterPro" id="IPR000719">
    <property type="entry name" value="Prot_kinase_dom"/>
</dbReference>
<protein>
    <recommendedName>
        <fullName evidence="1">Protein kinase domain-containing protein</fullName>
    </recommendedName>
</protein>
<comment type="caution">
    <text evidence="2">The sequence shown here is derived from an EMBL/GenBank/DDBJ whole genome shotgun (WGS) entry which is preliminary data.</text>
</comment>
<organism evidence="2 3">
    <name type="scientific">Discina gigas</name>
    <dbReference type="NCBI Taxonomy" id="1032678"/>
    <lineage>
        <taxon>Eukaryota</taxon>
        <taxon>Fungi</taxon>
        <taxon>Dikarya</taxon>
        <taxon>Ascomycota</taxon>
        <taxon>Pezizomycotina</taxon>
        <taxon>Pezizomycetes</taxon>
        <taxon>Pezizales</taxon>
        <taxon>Discinaceae</taxon>
        <taxon>Discina</taxon>
    </lineage>
</organism>
<dbReference type="InterPro" id="IPR011009">
    <property type="entry name" value="Kinase-like_dom_sf"/>
</dbReference>
<dbReference type="PANTHER" id="PTHR44167:SF24">
    <property type="entry name" value="SERINE_THREONINE-PROTEIN KINASE CHK2"/>
    <property type="match status" value="1"/>
</dbReference>
<feature type="domain" description="Protein kinase" evidence="1">
    <location>
        <begin position="48"/>
        <end position="332"/>
    </location>
</feature>
<dbReference type="Proteomes" id="UP001447188">
    <property type="component" value="Unassembled WGS sequence"/>
</dbReference>
<accession>A0ABR3GKE0</accession>
<name>A0ABR3GKE0_9PEZI</name>
<evidence type="ECO:0000313" key="2">
    <source>
        <dbReference type="EMBL" id="KAL0636384.1"/>
    </source>
</evidence>
<keyword evidence="3" id="KW-1185">Reference proteome</keyword>
<dbReference type="SMART" id="SM00220">
    <property type="entry name" value="S_TKc"/>
    <property type="match status" value="1"/>
</dbReference>
<dbReference type="Gene3D" id="1.10.510.10">
    <property type="entry name" value="Transferase(Phosphotransferase) domain 1"/>
    <property type="match status" value="1"/>
</dbReference>
<dbReference type="PANTHER" id="PTHR44167">
    <property type="entry name" value="OVARIAN-SPECIFIC SERINE/THREONINE-PROTEIN KINASE LOK-RELATED"/>
    <property type="match status" value="1"/>
</dbReference>